<reference evidence="4 5" key="1">
    <citation type="submission" date="2024-10" db="EMBL/GenBank/DDBJ databases">
        <title>The Natural Products Discovery Center: Release of the First 8490 Sequenced Strains for Exploring Actinobacteria Biosynthetic Diversity.</title>
        <authorList>
            <person name="Kalkreuter E."/>
            <person name="Kautsar S.A."/>
            <person name="Yang D."/>
            <person name="Bader C.D."/>
            <person name="Teijaro C.N."/>
            <person name="Fluegel L."/>
            <person name="Davis C.M."/>
            <person name="Simpson J.R."/>
            <person name="Lauterbach L."/>
            <person name="Steele A.D."/>
            <person name="Gui C."/>
            <person name="Meng S."/>
            <person name="Li G."/>
            <person name="Viehrig K."/>
            <person name="Ye F."/>
            <person name="Su P."/>
            <person name="Kiefer A.F."/>
            <person name="Nichols A."/>
            <person name="Cepeda A.J."/>
            <person name="Yan W."/>
            <person name="Fan B."/>
            <person name="Jiang Y."/>
            <person name="Adhikari A."/>
            <person name="Zheng C.-J."/>
            <person name="Schuster L."/>
            <person name="Cowan T.M."/>
            <person name="Smanski M.J."/>
            <person name="Chevrette M.G."/>
            <person name="De Carvalho L.P.S."/>
            <person name="Shen B."/>
        </authorList>
    </citation>
    <scope>NUCLEOTIDE SEQUENCE [LARGE SCALE GENOMIC DNA]</scope>
    <source>
        <strain evidence="4 5">NPDC000087</strain>
    </source>
</reference>
<dbReference type="InterPro" id="IPR050595">
    <property type="entry name" value="Bact_response_regulator"/>
</dbReference>
<dbReference type="Gene3D" id="3.40.50.2300">
    <property type="match status" value="1"/>
</dbReference>
<proteinExistence type="predicted"/>
<evidence type="ECO:0000256" key="2">
    <source>
        <dbReference type="PROSITE-ProRule" id="PRU00169"/>
    </source>
</evidence>
<dbReference type="CDD" id="cd00156">
    <property type="entry name" value="REC"/>
    <property type="match status" value="1"/>
</dbReference>
<name>A0ABW6W852_9ACTN</name>
<dbReference type="SMART" id="SM00448">
    <property type="entry name" value="REC"/>
    <property type="match status" value="1"/>
</dbReference>
<dbReference type="InterPro" id="IPR011006">
    <property type="entry name" value="CheY-like_superfamily"/>
</dbReference>
<protein>
    <submittedName>
        <fullName evidence="4">Response regulator</fullName>
    </submittedName>
</protein>
<evidence type="ECO:0000313" key="4">
    <source>
        <dbReference type="EMBL" id="MFF5289193.1"/>
    </source>
</evidence>
<dbReference type="Proteomes" id="UP001602245">
    <property type="component" value="Unassembled WGS sequence"/>
</dbReference>
<dbReference type="PROSITE" id="PS50110">
    <property type="entry name" value="RESPONSE_REGULATORY"/>
    <property type="match status" value="1"/>
</dbReference>
<accession>A0ABW6W852</accession>
<dbReference type="RefSeq" id="WP_020509538.1">
    <property type="nucleotide sequence ID" value="NZ_JBIAZU010000001.1"/>
</dbReference>
<sequence>MTTLVLAEDDDDIRPIAARILRRAGFTVIEATDGSVALAAVREHRPAAVVSDIDMPAMSGIDLCLALRADPVTRDLPVIFVSGSLLPGDARPAQAQATAVLSKPFSPGELVACVETALADGNQPS</sequence>
<dbReference type="PANTHER" id="PTHR44591:SF18">
    <property type="entry name" value="REGULATORY PROTEIN"/>
    <property type="match status" value="1"/>
</dbReference>
<evidence type="ECO:0000313" key="5">
    <source>
        <dbReference type="Proteomes" id="UP001602245"/>
    </source>
</evidence>
<comment type="caution">
    <text evidence="4">The sequence shown here is derived from an EMBL/GenBank/DDBJ whole genome shotgun (WGS) entry which is preliminary data.</text>
</comment>
<keyword evidence="5" id="KW-1185">Reference proteome</keyword>
<evidence type="ECO:0000256" key="1">
    <source>
        <dbReference type="ARBA" id="ARBA00022553"/>
    </source>
</evidence>
<gene>
    <name evidence="4" type="ORF">ACFY35_07135</name>
</gene>
<keyword evidence="1 2" id="KW-0597">Phosphoprotein</keyword>
<dbReference type="PANTHER" id="PTHR44591">
    <property type="entry name" value="STRESS RESPONSE REGULATOR PROTEIN 1"/>
    <property type="match status" value="1"/>
</dbReference>
<feature type="domain" description="Response regulatory" evidence="3">
    <location>
        <begin position="3"/>
        <end position="118"/>
    </location>
</feature>
<organism evidence="4 5">
    <name type="scientific">Paractinoplanes globisporus</name>
    <dbReference type="NCBI Taxonomy" id="113565"/>
    <lineage>
        <taxon>Bacteria</taxon>
        <taxon>Bacillati</taxon>
        <taxon>Actinomycetota</taxon>
        <taxon>Actinomycetes</taxon>
        <taxon>Micromonosporales</taxon>
        <taxon>Micromonosporaceae</taxon>
        <taxon>Paractinoplanes</taxon>
    </lineage>
</organism>
<dbReference type="InterPro" id="IPR001789">
    <property type="entry name" value="Sig_transdc_resp-reg_receiver"/>
</dbReference>
<dbReference type="Pfam" id="PF00072">
    <property type="entry name" value="Response_reg"/>
    <property type="match status" value="1"/>
</dbReference>
<dbReference type="EMBL" id="JBIAZU010000001">
    <property type="protein sequence ID" value="MFF5289193.1"/>
    <property type="molecule type" value="Genomic_DNA"/>
</dbReference>
<evidence type="ECO:0000259" key="3">
    <source>
        <dbReference type="PROSITE" id="PS50110"/>
    </source>
</evidence>
<feature type="modified residue" description="4-aspartylphosphate" evidence="2">
    <location>
        <position position="52"/>
    </location>
</feature>
<dbReference type="SUPFAM" id="SSF52172">
    <property type="entry name" value="CheY-like"/>
    <property type="match status" value="1"/>
</dbReference>